<comment type="caution">
    <text evidence="3">The sequence shown here is derived from an EMBL/GenBank/DDBJ whole genome shotgun (WGS) entry which is preliminary data.</text>
</comment>
<protein>
    <recommendedName>
        <fullName evidence="5">Ig-like domain-containing protein</fullName>
    </recommendedName>
</protein>
<evidence type="ECO:0000313" key="3">
    <source>
        <dbReference type="EMBL" id="KAJ8031593.1"/>
    </source>
</evidence>
<keyword evidence="2" id="KW-0812">Transmembrane</keyword>
<dbReference type="Gene3D" id="2.60.40.10">
    <property type="entry name" value="Immunoglobulins"/>
    <property type="match status" value="1"/>
</dbReference>
<keyword evidence="2" id="KW-0472">Membrane</keyword>
<evidence type="ECO:0000256" key="2">
    <source>
        <dbReference type="SAM" id="Phobius"/>
    </source>
</evidence>
<reference evidence="3" key="1">
    <citation type="submission" date="2021-10" db="EMBL/GenBank/DDBJ databases">
        <title>Tropical sea cucumber genome reveals ecological adaptation and Cuvierian tubules defense mechanism.</title>
        <authorList>
            <person name="Chen T."/>
        </authorList>
    </citation>
    <scope>NUCLEOTIDE SEQUENCE</scope>
    <source>
        <strain evidence="3">Nanhai2018</strain>
        <tissue evidence="3">Muscle</tissue>
    </source>
</reference>
<evidence type="ECO:0008006" key="5">
    <source>
        <dbReference type="Google" id="ProtNLM"/>
    </source>
</evidence>
<keyword evidence="2" id="KW-1133">Transmembrane helix</keyword>
<evidence type="ECO:0000256" key="1">
    <source>
        <dbReference type="SAM" id="MobiDB-lite"/>
    </source>
</evidence>
<gene>
    <name evidence="3" type="ORF">HOLleu_24832</name>
</gene>
<feature type="compositionally biased region" description="Acidic residues" evidence="1">
    <location>
        <begin position="437"/>
        <end position="448"/>
    </location>
</feature>
<name>A0A9Q1BR86_HOLLE</name>
<proteinExistence type="predicted"/>
<feature type="region of interest" description="Disordered" evidence="1">
    <location>
        <begin position="287"/>
        <end position="373"/>
    </location>
</feature>
<keyword evidence="4" id="KW-1185">Reference proteome</keyword>
<dbReference type="Proteomes" id="UP001152320">
    <property type="component" value="Chromosome 12"/>
</dbReference>
<dbReference type="EMBL" id="JAIZAY010000012">
    <property type="protein sequence ID" value="KAJ8031593.1"/>
    <property type="molecule type" value="Genomic_DNA"/>
</dbReference>
<dbReference type="InterPro" id="IPR013783">
    <property type="entry name" value="Ig-like_fold"/>
</dbReference>
<organism evidence="3 4">
    <name type="scientific">Holothuria leucospilota</name>
    <name type="common">Black long sea cucumber</name>
    <name type="synonym">Mertensiothuria leucospilota</name>
    <dbReference type="NCBI Taxonomy" id="206669"/>
    <lineage>
        <taxon>Eukaryota</taxon>
        <taxon>Metazoa</taxon>
        <taxon>Echinodermata</taxon>
        <taxon>Eleutherozoa</taxon>
        <taxon>Echinozoa</taxon>
        <taxon>Holothuroidea</taxon>
        <taxon>Aspidochirotacea</taxon>
        <taxon>Aspidochirotida</taxon>
        <taxon>Holothuriidae</taxon>
        <taxon>Holothuria</taxon>
    </lineage>
</organism>
<sequence>MGASSEYMISIGHENRNDILSATANEICSVYVINEVSVNDAGEYTCKVSYVTANGVTEIKTKTLQLNVQDGERPHCFRNGTSGNPYCVSDVLLMSCYCWVDTPCMWIQTVPGSGISSPVDTYDTEKRSDKMVSRILVKVGSLNSPTNTRYVCFSGGLFHQQCTIGSQSESSTDLVISNNAENTFAGCQDGELMETSTLMTQEEELLTDLNTIPSISQTREDSNPILLTTVPTVNTGASVMVIAVSVGFCIVPVLIGTMLIVVSLLKCRKHKSSRKIDIGTNHRYINDAYTTDNTGQPRKDSFNKNGSTELGINSWKDSSHMGHMERDTTGNSDDLYAKVDKSGRKSGEDMSGKRRKRKATQHNNSSQGVQDPDTLYAKVDKDTKHCADKEVRMGPVSKHRETSESEKDFASLYAKVNKYRSNIGCEANKGKAKEHDDDSDMYAEIDKK</sequence>
<feature type="region of interest" description="Disordered" evidence="1">
    <location>
        <begin position="428"/>
        <end position="448"/>
    </location>
</feature>
<feature type="compositionally biased region" description="Basic and acidic residues" evidence="1">
    <location>
        <begin position="317"/>
        <end position="328"/>
    </location>
</feature>
<accession>A0A9Q1BR86</accession>
<dbReference type="AlphaFoldDB" id="A0A9Q1BR86"/>
<feature type="compositionally biased region" description="Basic and acidic residues" evidence="1">
    <location>
        <begin position="335"/>
        <end position="352"/>
    </location>
</feature>
<feature type="transmembrane region" description="Helical" evidence="2">
    <location>
        <begin position="239"/>
        <end position="265"/>
    </location>
</feature>
<evidence type="ECO:0000313" key="4">
    <source>
        <dbReference type="Proteomes" id="UP001152320"/>
    </source>
</evidence>